<proteinExistence type="predicted"/>
<dbReference type="AlphaFoldDB" id="A0A423VQY6"/>
<name>A0A423VQY6_9PEZI</name>
<keyword evidence="2" id="KW-1185">Reference proteome</keyword>
<reference evidence="1 2" key="1">
    <citation type="submission" date="2015-09" db="EMBL/GenBank/DDBJ databases">
        <title>Host preference determinants of Valsa canker pathogens revealed by comparative genomics.</title>
        <authorList>
            <person name="Yin Z."/>
            <person name="Huang L."/>
        </authorList>
    </citation>
    <scope>NUCLEOTIDE SEQUENCE [LARGE SCALE GENOMIC DNA]</scope>
    <source>
        <strain evidence="1 2">03-1</strain>
    </source>
</reference>
<evidence type="ECO:0000313" key="1">
    <source>
        <dbReference type="EMBL" id="ROV93419.1"/>
    </source>
</evidence>
<dbReference type="EMBL" id="LKEA01000045">
    <property type="protein sequence ID" value="ROV93419.1"/>
    <property type="molecule type" value="Genomic_DNA"/>
</dbReference>
<dbReference type="Proteomes" id="UP000283895">
    <property type="component" value="Unassembled WGS sequence"/>
</dbReference>
<organism evidence="1 2">
    <name type="scientific">Cytospora schulzeri</name>
    <dbReference type="NCBI Taxonomy" id="448051"/>
    <lineage>
        <taxon>Eukaryota</taxon>
        <taxon>Fungi</taxon>
        <taxon>Dikarya</taxon>
        <taxon>Ascomycota</taxon>
        <taxon>Pezizomycotina</taxon>
        <taxon>Sordariomycetes</taxon>
        <taxon>Sordariomycetidae</taxon>
        <taxon>Diaporthales</taxon>
        <taxon>Cytosporaceae</taxon>
        <taxon>Cytospora</taxon>
    </lineage>
</organism>
<accession>A0A423VQY6</accession>
<comment type="caution">
    <text evidence="1">The sequence shown here is derived from an EMBL/GenBank/DDBJ whole genome shotgun (WGS) entry which is preliminary data.</text>
</comment>
<evidence type="ECO:0000313" key="2">
    <source>
        <dbReference type="Proteomes" id="UP000283895"/>
    </source>
</evidence>
<gene>
    <name evidence="1" type="ORF">VMCG_08413</name>
</gene>
<sequence>MEGSKSICKDLSVKDLGRSRRGAEESAKRAGISLAAHPGRSPMWAFILTMVEV</sequence>
<protein>
    <submittedName>
        <fullName evidence="1">Uncharacterized protein</fullName>
    </submittedName>
</protein>